<dbReference type="Gene3D" id="1.20.1270.60">
    <property type="entry name" value="Arfaptin homology (AH) domain/BAR domain"/>
    <property type="match status" value="1"/>
</dbReference>
<proteinExistence type="predicted"/>
<dbReference type="EMBL" id="PUHQ01000118">
    <property type="protein sequence ID" value="KAG0655507.1"/>
    <property type="molecule type" value="Genomic_DNA"/>
</dbReference>
<protein>
    <recommendedName>
        <fullName evidence="4">Eisosome component PIL1-domain-containing protein</fullName>
    </recommendedName>
</protein>
<accession>A0A9P7B2Y4</accession>
<dbReference type="OrthoDB" id="5599269at2759"/>
<dbReference type="GO" id="GO:0008289">
    <property type="term" value="F:lipid binding"/>
    <property type="evidence" value="ECO:0007669"/>
    <property type="project" value="TreeGrafter"/>
</dbReference>
<dbReference type="GO" id="GO:0005886">
    <property type="term" value="C:plasma membrane"/>
    <property type="evidence" value="ECO:0007669"/>
    <property type="project" value="TreeGrafter"/>
</dbReference>
<evidence type="ECO:0000313" key="2">
    <source>
        <dbReference type="EMBL" id="KAG0655507.1"/>
    </source>
</evidence>
<evidence type="ECO:0000256" key="1">
    <source>
        <dbReference type="SAM" id="MobiDB-lite"/>
    </source>
</evidence>
<feature type="compositionally biased region" description="Low complexity" evidence="1">
    <location>
        <begin position="402"/>
        <end position="426"/>
    </location>
</feature>
<feature type="compositionally biased region" description="Low complexity" evidence="1">
    <location>
        <begin position="470"/>
        <end position="493"/>
    </location>
</feature>
<feature type="region of interest" description="Disordered" evidence="1">
    <location>
        <begin position="348"/>
        <end position="543"/>
    </location>
</feature>
<sequence length="560" mass="59943">MAAEEPPAQGRLSSFISRAADKLPPVSSLPHLARQQGVKLDPRQHQETLQLQLLIKSLSGVAHDQTSLARQQQQYSKDLFLWSKDDRGDDVVDICDRLAYLAFKSGEVEQAAARKMEESRIVLKDIRNFENDLVPRRRNQHNLATRIATLQKEVAAATSKKSDRKYEDQIVKLQAELQAVAAENLTFETSFSVLKRTKLHEAFSLQFETQKELGEKLALIAGYGEVLLQGMETDGTGPDYSGKERTARVKAELEEALAKWSPSPMPQLKAHDDGSSELLDRSDTRSFGDTHASVLSETPADDTRSETSAAIAHATVTRSHPHVAHPPPLATLTSEAEFDFAAVREEKAAAPPPLPPHPTTATATSTSNLSIPPPLPARNLSPTSPTFGGIGGGSGRPGSPGQGINLSPTPRPQSSSSSSQLASPPTLRAHPVPPEYGTDSAPRDPTVAETGDPKLGTGGPATGVLRPRRSSAASPPTATSPVTTSPPQQQSQPMPGTFDEAGWNANSALPVETTPGTTQDTAQSEGERLPQYGEGDDETARARARAEAILAEERARKAAA</sequence>
<dbReference type="GO" id="GO:0036286">
    <property type="term" value="C:eisosome filament"/>
    <property type="evidence" value="ECO:0007669"/>
    <property type="project" value="TreeGrafter"/>
</dbReference>
<feature type="compositionally biased region" description="Gly residues" evidence="1">
    <location>
        <begin position="388"/>
        <end position="401"/>
    </location>
</feature>
<dbReference type="InterPro" id="IPR028245">
    <property type="entry name" value="PIL1/LSP1"/>
</dbReference>
<dbReference type="PANTHER" id="PTHR31962:SF1">
    <property type="entry name" value="SPHINGOLIPID LONG CHAIN BASE-RESPONSIVE PROTEIN PIL1"/>
    <property type="match status" value="1"/>
</dbReference>
<gene>
    <name evidence="2" type="ORF">C6P46_000853</name>
</gene>
<dbReference type="AlphaFoldDB" id="A0A9P7B2Y4"/>
<organism evidence="2 3">
    <name type="scientific">Rhodotorula mucilaginosa</name>
    <name type="common">Yeast</name>
    <name type="synonym">Rhodotorula rubra</name>
    <dbReference type="NCBI Taxonomy" id="5537"/>
    <lineage>
        <taxon>Eukaryota</taxon>
        <taxon>Fungi</taxon>
        <taxon>Dikarya</taxon>
        <taxon>Basidiomycota</taxon>
        <taxon>Pucciniomycotina</taxon>
        <taxon>Microbotryomycetes</taxon>
        <taxon>Sporidiobolales</taxon>
        <taxon>Sporidiobolaceae</taxon>
        <taxon>Rhodotorula</taxon>
    </lineage>
</organism>
<reference evidence="2 3" key="1">
    <citation type="submission" date="2020-11" db="EMBL/GenBank/DDBJ databases">
        <title>Kefir isolates.</title>
        <authorList>
            <person name="Marcisauskas S."/>
            <person name="Kim Y."/>
            <person name="Blasche S."/>
        </authorList>
    </citation>
    <scope>NUCLEOTIDE SEQUENCE [LARGE SCALE GENOMIC DNA]</scope>
    <source>
        <strain evidence="2 3">KR</strain>
    </source>
</reference>
<evidence type="ECO:0008006" key="4">
    <source>
        <dbReference type="Google" id="ProtNLM"/>
    </source>
</evidence>
<comment type="caution">
    <text evidence="2">The sequence shown here is derived from an EMBL/GenBank/DDBJ whole genome shotgun (WGS) entry which is preliminary data.</text>
</comment>
<name>A0A9P7B2Y4_RHOMI</name>
<dbReference type="PANTHER" id="PTHR31962">
    <property type="entry name" value="SPHINGOLIPID LONG CHAIN BASE-RESPONSIVE PROTEIN PIL1"/>
    <property type="match status" value="1"/>
</dbReference>
<dbReference type="Pfam" id="PF13805">
    <property type="entry name" value="Pil1"/>
    <property type="match status" value="1"/>
</dbReference>
<dbReference type="GO" id="GO:0070941">
    <property type="term" value="P:eisosome assembly"/>
    <property type="evidence" value="ECO:0007669"/>
    <property type="project" value="TreeGrafter"/>
</dbReference>
<feature type="compositionally biased region" description="Polar residues" evidence="1">
    <location>
        <begin position="514"/>
        <end position="524"/>
    </location>
</feature>
<feature type="compositionally biased region" description="Basic and acidic residues" evidence="1">
    <location>
        <begin position="269"/>
        <end position="288"/>
    </location>
</feature>
<evidence type="ECO:0000313" key="3">
    <source>
        <dbReference type="Proteomes" id="UP000777482"/>
    </source>
</evidence>
<feature type="region of interest" description="Disordered" evidence="1">
    <location>
        <begin position="260"/>
        <end position="307"/>
    </location>
</feature>
<dbReference type="InterPro" id="IPR027267">
    <property type="entry name" value="AH/BAR_dom_sf"/>
</dbReference>
<keyword evidence="3" id="KW-1185">Reference proteome</keyword>
<dbReference type="GO" id="GO:0006897">
    <property type="term" value="P:endocytosis"/>
    <property type="evidence" value="ECO:0007669"/>
    <property type="project" value="TreeGrafter"/>
</dbReference>
<dbReference type="Proteomes" id="UP000777482">
    <property type="component" value="Unassembled WGS sequence"/>
</dbReference>